<evidence type="ECO:0000256" key="4">
    <source>
        <dbReference type="SAM" id="Coils"/>
    </source>
</evidence>
<dbReference type="AlphaFoldDB" id="A0AAX7VS18"/>
<dbReference type="GO" id="GO:0005096">
    <property type="term" value="F:GTPase activator activity"/>
    <property type="evidence" value="ECO:0007669"/>
    <property type="project" value="UniProtKB-KW"/>
</dbReference>
<dbReference type="Gene3D" id="6.10.140.210">
    <property type="match status" value="1"/>
</dbReference>
<dbReference type="InterPro" id="IPR035974">
    <property type="entry name" value="Rap/Ran-GAP_sf"/>
</dbReference>
<dbReference type="PROSITE" id="PS50085">
    <property type="entry name" value="RAPGAP"/>
    <property type="match status" value="1"/>
</dbReference>
<dbReference type="GO" id="GO:0051056">
    <property type="term" value="P:regulation of small GTPase mediated signal transduction"/>
    <property type="evidence" value="ECO:0007669"/>
    <property type="project" value="InterPro"/>
</dbReference>
<dbReference type="Ensembl" id="ENSACLT00000054742.1">
    <property type="protein sequence ID" value="ENSACLP00000084610.1"/>
    <property type="gene ID" value="ENSACLG00000015373.2"/>
</dbReference>
<feature type="compositionally biased region" description="Low complexity" evidence="5">
    <location>
        <begin position="227"/>
        <end position="240"/>
    </location>
</feature>
<keyword evidence="1" id="KW-0343">GTPase activation</keyword>
<protein>
    <recommendedName>
        <fullName evidence="6">Rap-GAP domain-containing protein</fullName>
    </recommendedName>
</protein>
<reference evidence="7" key="3">
    <citation type="submission" date="2025-09" db="UniProtKB">
        <authorList>
            <consortium name="Ensembl"/>
        </authorList>
    </citation>
    <scope>IDENTIFICATION</scope>
</reference>
<keyword evidence="8" id="KW-1185">Reference proteome</keyword>
<dbReference type="InterPro" id="IPR050989">
    <property type="entry name" value="Rap1_Ran_GAP"/>
</dbReference>
<evidence type="ECO:0000313" key="7">
    <source>
        <dbReference type="Ensembl" id="ENSACLP00000084610.1"/>
    </source>
</evidence>
<dbReference type="GO" id="GO:0005737">
    <property type="term" value="C:cytoplasm"/>
    <property type="evidence" value="ECO:0007669"/>
    <property type="project" value="TreeGrafter"/>
</dbReference>
<reference evidence="7" key="2">
    <citation type="submission" date="2025-08" db="UniProtKB">
        <authorList>
            <consortium name="Ensembl"/>
        </authorList>
    </citation>
    <scope>IDENTIFICATION</scope>
</reference>
<gene>
    <name evidence="7" type="primary">SIPA1</name>
</gene>
<dbReference type="Pfam" id="PF21022">
    <property type="entry name" value="Rap-GAP_dimer"/>
    <property type="match status" value="1"/>
</dbReference>
<evidence type="ECO:0000256" key="5">
    <source>
        <dbReference type="SAM" id="MobiDB-lite"/>
    </source>
</evidence>
<dbReference type="PANTHER" id="PTHR15711:SF64">
    <property type="entry name" value="SIGNAL-INDUCED PROLIFERATION-ASSOCIATED PROTEIN 1 ISOFORM X1"/>
    <property type="match status" value="1"/>
</dbReference>
<dbReference type="InterPro" id="IPR000331">
    <property type="entry name" value="Rap/Ran_GAP_dom"/>
</dbReference>
<dbReference type="CDD" id="cd06745">
    <property type="entry name" value="PDZ_SIPA1-like"/>
    <property type="match status" value="1"/>
</dbReference>
<sequence>MQSDDLFIRKFRRQNQRPPIAAVNFDPKRETGVVEWPPRRDGDGAEADSLTPSRAGLTLRSMGRGHIMQRSNSDVTLGDLDSSGKAGGKTARAGDTGVLLHREYGSLSSLERQTQAQDALRFKDPFLLLGLQGHPPEPDGYFRGVCTVDGPKPVKPPKPEGLSKKSKPTTSQVPQPVPYDNIGGGAWVRSFAHYDVQSILFDLTEVATNRDSIGRKKNITSGASAASQPRPLSLSTPSSPAQGGGGSTGNAEDNEQSMMLDEGDGNDNELLLSCPHFRNETGGEEQAGLGRSQGRKGLWSSLRIPNDAVSVLEEPRESNVQQQGKSNYFIEHADLGAHYYRKYFYMKEHQNFFGIDERLGPVAISFRREEKEGSSGAQNNCRIIFRTTEMKTLRGSILEESVPSAARHTTPRGLTPKRLLEFIMPELNQHCLRLASNSPKVRDTLLKLDEQGLNFQRKVGIMYCRAGQSSEEDMYNNESSGPAFEKFLDLLGERVRLKGWEKYRAQLDNKTDSTGTHSLYTRYQDYEIMFHVSTMLPYTANNTQQLLRKRHIGNDIVTIVFQEPGAMPFTPKSIRSHFQHVFIIVQVHEPCTENTYYRVAVTRSKDIPLFGPLFPKGARFPRSAAFRDFLLAKAVNAENAAEKSEKFRSMATRTRQEYLKDLAENYVTTTPIDSSTKFPLLSLGGKRKDKMKGAKGAELHSNGALVWAVMVNSIDEWEAGEHKLPCLLAVSTESVVLIERYSRKVVFNCSCRDVIGWKAVTEPKDGGPCLDIFYERGESVSISMMENQAEDIREVVQRLELVTRGCEALEVTPLRDGVGQPGFLMNEEGFVTELQRFCYAESGGLQLWARVVRLCGHSLVHLSLDERTRLLRTAHKIHITVIPPDENGKPRRWGREGSRGVTAALCCSDSPGHLEEKVSQLEAMLKKLQDDLQKEKEDKAVLQAEVQSLRQNNQRLQEESQSTVARLIKVTELLCNKKPMK</sequence>
<feature type="coiled-coil region" evidence="4">
    <location>
        <begin position="918"/>
        <end position="966"/>
    </location>
</feature>
<dbReference type="SUPFAM" id="SSF111347">
    <property type="entry name" value="Rap/Ran-GAP"/>
    <property type="match status" value="1"/>
</dbReference>
<feature type="region of interest" description="Disordered" evidence="5">
    <location>
        <begin position="146"/>
        <end position="178"/>
    </location>
</feature>
<evidence type="ECO:0000259" key="6">
    <source>
        <dbReference type="PROSITE" id="PS50085"/>
    </source>
</evidence>
<feature type="region of interest" description="Disordered" evidence="5">
    <location>
        <begin position="26"/>
        <end position="94"/>
    </location>
</feature>
<feature type="compositionally biased region" description="Basic and acidic residues" evidence="5">
    <location>
        <begin position="26"/>
        <end position="43"/>
    </location>
</feature>
<name>A0AAX7VS18_ASTCA</name>
<dbReference type="GeneTree" id="ENSGT00940000160644"/>
<evidence type="ECO:0000256" key="2">
    <source>
        <dbReference type="ARBA" id="ARBA00022553"/>
    </source>
</evidence>
<accession>A0AAX7VS18</accession>
<dbReference type="PANTHER" id="PTHR15711">
    <property type="entry name" value="RAP GTPASE-ACTIVATING PROTEIN"/>
    <property type="match status" value="1"/>
</dbReference>
<feature type="region of interest" description="Disordered" evidence="5">
    <location>
        <begin position="218"/>
        <end position="265"/>
    </location>
</feature>
<evidence type="ECO:0000313" key="8">
    <source>
        <dbReference type="Proteomes" id="UP000265100"/>
    </source>
</evidence>
<dbReference type="Pfam" id="PF02145">
    <property type="entry name" value="Rap_GAP"/>
    <property type="match status" value="1"/>
</dbReference>
<dbReference type="Proteomes" id="UP000265100">
    <property type="component" value="Chromosome 10"/>
</dbReference>
<dbReference type="FunFam" id="3.40.50.11210:FF:000002">
    <property type="entry name" value="Signal-induced proliferation-associated 1-like protein 1"/>
    <property type="match status" value="1"/>
</dbReference>
<dbReference type="Gene3D" id="3.40.50.11210">
    <property type="entry name" value="Rap/Ran-GAP"/>
    <property type="match status" value="1"/>
</dbReference>
<reference evidence="7" key="1">
    <citation type="submission" date="2018-05" db="EMBL/GenBank/DDBJ databases">
        <authorList>
            <person name="Datahose"/>
        </authorList>
    </citation>
    <scope>NUCLEOTIDE SEQUENCE</scope>
</reference>
<keyword evidence="3 4" id="KW-0175">Coiled coil</keyword>
<organism evidence="7 8">
    <name type="scientific">Astatotilapia calliptera</name>
    <name type="common">Eastern happy</name>
    <name type="synonym">Chromis callipterus</name>
    <dbReference type="NCBI Taxonomy" id="8154"/>
    <lineage>
        <taxon>Eukaryota</taxon>
        <taxon>Metazoa</taxon>
        <taxon>Chordata</taxon>
        <taxon>Craniata</taxon>
        <taxon>Vertebrata</taxon>
        <taxon>Euteleostomi</taxon>
        <taxon>Actinopterygii</taxon>
        <taxon>Neopterygii</taxon>
        <taxon>Teleostei</taxon>
        <taxon>Neoteleostei</taxon>
        <taxon>Acanthomorphata</taxon>
        <taxon>Ovalentaria</taxon>
        <taxon>Cichlomorphae</taxon>
        <taxon>Cichliformes</taxon>
        <taxon>Cichlidae</taxon>
        <taxon>African cichlids</taxon>
        <taxon>Pseudocrenilabrinae</taxon>
        <taxon>Haplochromini</taxon>
        <taxon>Astatotilapia</taxon>
    </lineage>
</organism>
<evidence type="ECO:0000256" key="3">
    <source>
        <dbReference type="ARBA" id="ARBA00023054"/>
    </source>
</evidence>
<proteinExistence type="predicted"/>
<keyword evidence="2" id="KW-0597">Phosphoprotein</keyword>
<feature type="domain" description="Rap-GAP" evidence="6">
    <location>
        <begin position="445"/>
        <end position="662"/>
    </location>
</feature>
<evidence type="ECO:0000256" key="1">
    <source>
        <dbReference type="ARBA" id="ARBA00022468"/>
    </source>
</evidence>